<dbReference type="GO" id="GO:0008237">
    <property type="term" value="F:metallopeptidase activity"/>
    <property type="evidence" value="ECO:0007669"/>
    <property type="project" value="UniProtKB-KW"/>
</dbReference>
<dbReference type="Pfam" id="PF07504">
    <property type="entry name" value="FTP"/>
    <property type="match status" value="1"/>
</dbReference>
<evidence type="ECO:0000256" key="3">
    <source>
        <dbReference type="ARBA" id="ARBA00022801"/>
    </source>
</evidence>
<dbReference type="PANTHER" id="PTHR33478:SF1">
    <property type="entry name" value="EXTRACELLULAR METALLOPROTEINASE MEP"/>
    <property type="match status" value="1"/>
</dbReference>
<dbReference type="AlphaFoldDB" id="A0A2I1CI28"/>
<feature type="domain" description="FTP" evidence="7">
    <location>
        <begin position="80"/>
        <end position="126"/>
    </location>
</feature>
<dbReference type="Proteomes" id="UP000234474">
    <property type="component" value="Unassembled WGS sequence"/>
</dbReference>
<dbReference type="EMBL" id="MSZS01000002">
    <property type="protein sequence ID" value="PKX97292.1"/>
    <property type="molecule type" value="Genomic_DNA"/>
</dbReference>
<keyword evidence="2" id="KW-0479">Metal-binding</keyword>
<proteinExistence type="predicted"/>
<keyword evidence="9" id="KW-1185">Reference proteome</keyword>
<evidence type="ECO:0000256" key="2">
    <source>
        <dbReference type="ARBA" id="ARBA00022723"/>
    </source>
</evidence>
<dbReference type="GeneID" id="36532001"/>
<dbReference type="OrthoDB" id="3227768at2759"/>
<accession>A0A2I1CI28</accession>
<dbReference type="PANTHER" id="PTHR33478">
    <property type="entry name" value="EXTRACELLULAR METALLOPROTEINASE MEP"/>
    <property type="match status" value="1"/>
</dbReference>
<comment type="caution">
    <text evidence="8">The sequence shown here is derived from an EMBL/GenBank/DDBJ whole genome shotgun (WGS) entry which is preliminary data.</text>
</comment>
<keyword evidence="6" id="KW-0732">Signal</keyword>
<keyword evidence="5" id="KW-0482">Metalloprotease</keyword>
<keyword evidence="1" id="KW-0645">Protease</keyword>
<evidence type="ECO:0000313" key="8">
    <source>
        <dbReference type="EMBL" id="PKX97292.1"/>
    </source>
</evidence>
<protein>
    <recommendedName>
        <fullName evidence="7">FTP domain-containing protein</fullName>
    </recommendedName>
</protein>
<keyword evidence="3" id="KW-0378">Hydrolase</keyword>
<sequence>MFFATVLLVACFADIRVAGLKTGDGVLEIREPYPTAHFQIYDAPVEVRPSNRRAIDNTDESHSIALAYLQNSHGIRPENVRVTDAYTNKDTGVSHVYVRQTSDGLDLINSLTNINIDDHGRVISSSHAFAPIHELREIVRSSRRSLTTRSDQYASLKSALKTLSEHLNAEIDDNALQKVRISTLSSDEAHAPTLVIENIPMTLAEDGAATAQQSIMQRSDSSLAHVWDITLRQANHR</sequence>
<evidence type="ECO:0000256" key="5">
    <source>
        <dbReference type="ARBA" id="ARBA00023049"/>
    </source>
</evidence>
<dbReference type="GO" id="GO:0006508">
    <property type="term" value="P:proteolysis"/>
    <property type="evidence" value="ECO:0007669"/>
    <property type="project" value="UniProtKB-KW"/>
</dbReference>
<feature type="signal peptide" evidence="6">
    <location>
        <begin position="1"/>
        <end position="19"/>
    </location>
</feature>
<dbReference type="RefSeq" id="XP_024685887.1">
    <property type="nucleotide sequence ID" value="XM_024824676.1"/>
</dbReference>
<evidence type="ECO:0000256" key="1">
    <source>
        <dbReference type="ARBA" id="ARBA00022670"/>
    </source>
</evidence>
<evidence type="ECO:0000313" key="9">
    <source>
        <dbReference type="Proteomes" id="UP000234474"/>
    </source>
</evidence>
<dbReference type="InterPro" id="IPR011096">
    <property type="entry name" value="FTP_domain"/>
</dbReference>
<dbReference type="VEuPathDB" id="FungiDB:P174DRAFT_418265"/>
<evidence type="ECO:0000256" key="4">
    <source>
        <dbReference type="ARBA" id="ARBA00022833"/>
    </source>
</evidence>
<name>A0A2I1CI28_ASPN1</name>
<dbReference type="InterPro" id="IPR050371">
    <property type="entry name" value="Fungal_virulence_M36"/>
</dbReference>
<evidence type="ECO:0000259" key="7">
    <source>
        <dbReference type="Pfam" id="PF07504"/>
    </source>
</evidence>
<reference evidence="9" key="1">
    <citation type="journal article" date="2018" name="Proc. Natl. Acad. Sci. U.S.A.">
        <title>Linking secondary metabolites to gene clusters through genome sequencing of six diverse Aspergillus species.</title>
        <authorList>
            <person name="Kaerboelling I."/>
            <person name="Vesth T.C."/>
            <person name="Frisvad J.C."/>
            <person name="Nybo J.L."/>
            <person name="Theobald S."/>
            <person name="Kuo A."/>
            <person name="Bowyer P."/>
            <person name="Matsuda Y."/>
            <person name="Mondo S."/>
            <person name="Lyhne E.K."/>
            <person name="Kogle M.E."/>
            <person name="Clum A."/>
            <person name="Lipzen A."/>
            <person name="Salamov A."/>
            <person name="Ngan C.Y."/>
            <person name="Daum C."/>
            <person name="Chiniquy J."/>
            <person name="Barry K."/>
            <person name="LaButti K."/>
            <person name="Haridas S."/>
            <person name="Simmons B.A."/>
            <person name="Magnuson J.K."/>
            <person name="Mortensen U.H."/>
            <person name="Larsen T.O."/>
            <person name="Grigoriev I.V."/>
            <person name="Baker S.E."/>
            <person name="Andersen M.R."/>
        </authorList>
    </citation>
    <scope>NUCLEOTIDE SEQUENCE [LARGE SCALE GENOMIC DNA]</scope>
    <source>
        <strain evidence="9">IBT 16806</strain>
    </source>
</reference>
<feature type="chain" id="PRO_5014137765" description="FTP domain-containing protein" evidence="6">
    <location>
        <begin position="20"/>
        <end position="237"/>
    </location>
</feature>
<keyword evidence="4" id="KW-0862">Zinc</keyword>
<gene>
    <name evidence="8" type="ORF">P174DRAFT_418265</name>
</gene>
<dbReference type="GO" id="GO:0046872">
    <property type="term" value="F:metal ion binding"/>
    <property type="evidence" value="ECO:0007669"/>
    <property type="project" value="UniProtKB-KW"/>
</dbReference>
<evidence type="ECO:0000256" key="6">
    <source>
        <dbReference type="SAM" id="SignalP"/>
    </source>
</evidence>
<organism evidence="8 9">
    <name type="scientific">Aspergillus novofumigatus (strain IBT 16806)</name>
    <dbReference type="NCBI Taxonomy" id="1392255"/>
    <lineage>
        <taxon>Eukaryota</taxon>
        <taxon>Fungi</taxon>
        <taxon>Dikarya</taxon>
        <taxon>Ascomycota</taxon>
        <taxon>Pezizomycotina</taxon>
        <taxon>Eurotiomycetes</taxon>
        <taxon>Eurotiomycetidae</taxon>
        <taxon>Eurotiales</taxon>
        <taxon>Aspergillaceae</taxon>
        <taxon>Aspergillus</taxon>
        <taxon>Aspergillus subgen. Fumigati</taxon>
    </lineage>
</organism>